<keyword evidence="3 6" id="KW-1133">Transmembrane helix</keyword>
<accession>A0A6G1SDK5</accession>
<evidence type="ECO:0000256" key="4">
    <source>
        <dbReference type="ARBA" id="ARBA00023136"/>
    </source>
</evidence>
<protein>
    <submittedName>
        <fullName evidence="7">Protein-cysteine N-palmitoyltransferase Rasp</fullName>
    </submittedName>
</protein>
<feature type="transmembrane region" description="Helical" evidence="6">
    <location>
        <begin position="413"/>
        <end position="430"/>
    </location>
</feature>
<evidence type="ECO:0000256" key="6">
    <source>
        <dbReference type="SAM" id="Phobius"/>
    </source>
</evidence>
<feature type="transmembrane region" description="Helical" evidence="6">
    <location>
        <begin position="76"/>
        <end position="92"/>
    </location>
</feature>
<comment type="subcellular location">
    <subcellularLocation>
        <location evidence="1">Membrane</location>
        <topology evidence="1">Multi-pass membrane protein</topology>
    </subcellularLocation>
</comment>
<dbReference type="EMBL" id="GGYP01003678">
    <property type="protein sequence ID" value="MDE48449.1"/>
    <property type="molecule type" value="Transcribed_RNA"/>
</dbReference>
<feature type="transmembrane region" description="Helical" evidence="6">
    <location>
        <begin position="305"/>
        <end position="323"/>
    </location>
</feature>
<feature type="transmembrane region" description="Helical" evidence="6">
    <location>
        <begin position="266"/>
        <end position="285"/>
    </location>
</feature>
<organism evidence="7">
    <name type="scientific">Aceria tosichella</name>
    <name type="common">wheat curl mite</name>
    <dbReference type="NCBI Taxonomy" id="561515"/>
    <lineage>
        <taxon>Eukaryota</taxon>
        <taxon>Metazoa</taxon>
        <taxon>Ecdysozoa</taxon>
        <taxon>Arthropoda</taxon>
        <taxon>Chelicerata</taxon>
        <taxon>Arachnida</taxon>
        <taxon>Acari</taxon>
        <taxon>Acariformes</taxon>
        <taxon>Trombidiformes</taxon>
        <taxon>Prostigmata</taxon>
        <taxon>Eupodina</taxon>
        <taxon>Eriophyoidea</taxon>
        <taxon>Eriophyidae</taxon>
        <taxon>Eriophyinae</taxon>
        <taxon>Aceriini</taxon>
        <taxon>Aceria</taxon>
    </lineage>
</organism>
<evidence type="ECO:0000256" key="5">
    <source>
        <dbReference type="ARBA" id="ARBA00038268"/>
    </source>
</evidence>
<feature type="transmembrane region" description="Helical" evidence="6">
    <location>
        <begin position="112"/>
        <end position="136"/>
    </location>
</feature>
<feature type="transmembrane region" description="Helical" evidence="6">
    <location>
        <begin position="451"/>
        <end position="475"/>
    </location>
</feature>
<feature type="transmembrane region" description="Helical" evidence="6">
    <location>
        <begin position="224"/>
        <end position="245"/>
    </location>
</feature>
<keyword evidence="7" id="KW-0808">Transferase</keyword>
<dbReference type="GO" id="GO:0016409">
    <property type="term" value="F:palmitoyltransferase activity"/>
    <property type="evidence" value="ECO:0007669"/>
    <property type="project" value="TreeGrafter"/>
</dbReference>
<feature type="transmembrane region" description="Helical" evidence="6">
    <location>
        <begin position="495"/>
        <end position="513"/>
    </location>
</feature>
<dbReference type="PANTHER" id="PTHR13285:SF18">
    <property type="entry name" value="PROTEIN-CYSTEINE N-PALMITOYLTRANSFERASE RASP"/>
    <property type="match status" value="1"/>
</dbReference>
<feature type="transmembrane region" description="Helical" evidence="6">
    <location>
        <begin position="388"/>
        <end position="407"/>
    </location>
</feature>
<evidence type="ECO:0000313" key="7">
    <source>
        <dbReference type="EMBL" id="MDE48449.1"/>
    </source>
</evidence>
<gene>
    <name evidence="7" type="primary">rasp</name>
    <name evidence="7" type="ORF">g.9108</name>
</gene>
<dbReference type="GO" id="GO:0005783">
    <property type="term" value="C:endoplasmic reticulum"/>
    <property type="evidence" value="ECO:0007669"/>
    <property type="project" value="TreeGrafter"/>
</dbReference>
<comment type="similarity">
    <text evidence="5">Belongs to the membrane-bound acyltransferase family. HHAT subfamily.</text>
</comment>
<dbReference type="Pfam" id="PF03062">
    <property type="entry name" value="MBOAT"/>
    <property type="match status" value="1"/>
</dbReference>
<dbReference type="InterPro" id="IPR004299">
    <property type="entry name" value="MBOAT_fam"/>
</dbReference>
<proteinExistence type="inferred from homology"/>
<evidence type="ECO:0000256" key="3">
    <source>
        <dbReference type="ARBA" id="ARBA00022989"/>
    </source>
</evidence>
<reference evidence="7" key="1">
    <citation type="submission" date="2018-10" db="EMBL/GenBank/DDBJ databases">
        <title>Transcriptome assembly of Aceria tosichella (Wheat curl mite) Type 2.</title>
        <authorList>
            <person name="Scully E.D."/>
            <person name="Geib S.M."/>
            <person name="Palmer N.A."/>
            <person name="Gupta A.K."/>
            <person name="Sarath G."/>
            <person name="Tatineni S."/>
        </authorList>
    </citation>
    <scope>NUCLEOTIDE SEQUENCE</scope>
    <source>
        <strain evidence="7">LincolnNE</strain>
    </source>
</reference>
<name>A0A6G1SDK5_9ACAR</name>
<dbReference type="AlphaFoldDB" id="A0A6G1SDK5"/>
<keyword evidence="4 6" id="KW-0472">Membrane</keyword>
<keyword evidence="2 6" id="KW-0812">Transmembrane</keyword>
<evidence type="ECO:0000256" key="2">
    <source>
        <dbReference type="ARBA" id="ARBA00022692"/>
    </source>
</evidence>
<sequence length="549" mass="63638">MYPNKMHLACFEHLFYWVYWISVILYALYEFASICQSENHLYKINAQAFRPGSFNDNYYDASDFEWQSFKKLYTDYWYIVAIHVILSNALTINNQPTLKLISWSLVTLYATYTVFSLAALVVVVINVVMLILLAILGKNILSYTLCFGVVLASQSTEIANRIFNPNEPRMTNEFDFEEKRFLFTYCLCFLNARGLSSSLDNLTIRQKKEIQSSRGEFFDKVVTIAAYLLYLPGFFAGPIYLYNDFEKATRHVRDEPEKEVFLGRKYFKTMGLLLVLIAQVIYYEYMLHWLYSSAISADHIIVSGYNAVQFSGFIASLFLLFYLKYTCIYGTFRILANFDGVASIAPPMPQCVAAMHLNSQLWRNFDTGIYNWLRKYVYNPVVARTTNIGGRFLATVVSFGCIALWHLPLTSPLIMWLGLNLVAAIVELWARTFARKESWSRFRNQLSRPNYIRILAFLGLPLFFLAVLSNLYFLSGNELIGEEFMKRVFNSSSCFYFHLLFALYCGANVSIDYNKVGVDLVPLHGMKQQQQQQEKKESKTTKLYKKFKL</sequence>
<dbReference type="InterPro" id="IPR051085">
    <property type="entry name" value="MB_O-acyltransferase"/>
</dbReference>
<evidence type="ECO:0000256" key="1">
    <source>
        <dbReference type="ARBA" id="ARBA00004141"/>
    </source>
</evidence>
<dbReference type="GO" id="GO:0016020">
    <property type="term" value="C:membrane"/>
    <property type="evidence" value="ECO:0007669"/>
    <property type="project" value="UniProtKB-SubCell"/>
</dbReference>
<dbReference type="PANTHER" id="PTHR13285">
    <property type="entry name" value="ACYLTRANSFERASE"/>
    <property type="match status" value="1"/>
</dbReference>
<feature type="transmembrane region" description="Helical" evidence="6">
    <location>
        <begin position="14"/>
        <end position="32"/>
    </location>
</feature>